<dbReference type="EMBL" id="MN740011">
    <property type="protein sequence ID" value="QHT83793.1"/>
    <property type="molecule type" value="Genomic_DNA"/>
</dbReference>
<protein>
    <submittedName>
        <fullName evidence="1">Uncharacterized protein</fullName>
    </submittedName>
</protein>
<name>A0A6C0HVA3_9ZZZZ</name>
<organism evidence="1">
    <name type="scientific">viral metagenome</name>
    <dbReference type="NCBI Taxonomy" id="1070528"/>
    <lineage>
        <taxon>unclassified sequences</taxon>
        <taxon>metagenomes</taxon>
        <taxon>organismal metagenomes</taxon>
    </lineage>
</organism>
<sequence length="58" mass="7114">MKTNSWINFIRKYYSSEKKRSVTPKCRYSANFKRVSKMYNCEKKVANRKTRKMRKSKV</sequence>
<dbReference type="AlphaFoldDB" id="A0A6C0HVA3"/>
<evidence type="ECO:0000313" key="1">
    <source>
        <dbReference type="EMBL" id="QHT83793.1"/>
    </source>
</evidence>
<accession>A0A6C0HVA3</accession>
<proteinExistence type="predicted"/>
<reference evidence="1" key="1">
    <citation type="journal article" date="2020" name="Nature">
        <title>Giant virus diversity and host interactions through global metagenomics.</title>
        <authorList>
            <person name="Schulz F."/>
            <person name="Roux S."/>
            <person name="Paez-Espino D."/>
            <person name="Jungbluth S."/>
            <person name="Walsh D.A."/>
            <person name="Denef V.J."/>
            <person name="McMahon K.D."/>
            <person name="Konstantinidis K.T."/>
            <person name="Eloe-Fadrosh E.A."/>
            <person name="Kyrpides N.C."/>
            <person name="Woyke T."/>
        </authorList>
    </citation>
    <scope>NUCLEOTIDE SEQUENCE</scope>
    <source>
        <strain evidence="1">GVMAG-M-3300023184-168</strain>
    </source>
</reference>